<evidence type="ECO:0000313" key="3">
    <source>
        <dbReference type="EMBL" id="KAJ5497617.1"/>
    </source>
</evidence>
<proteinExistence type="predicted"/>
<evidence type="ECO:0000313" key="4">
    <source>
        <dbReference type="Proteomes" id="UP001149954"/>
    </source>
</evidence>
<dbReference type="OrthoDB" id="3233795at2759"/>
<evidence type="ECO:0000256" key="1">
    <source>
        <dbReference type="SAM" id="MobiDB-lite"/>
    </source>
</evidence>
<name>A0A9X0C4D8_9EURO</name>
<reference evidence="3" key="1">
    <citation type="submission" date="2022-12" db="EMBL/GenBank/DDBJ databases">
        <authorList>
            <person name="Petersen C."/>
        </authorList>
    </citation>
    <scope>NUCLEOTIDE SEQUENCE</scope>
    <source>
        <strain evidence="3">IBT 29495</strain>
    </source>
</reference>
<feature type="chain" id="PRO_5040729475" evidence="2">
    <location>
        <begin position="19"/>
        <end position="331"/>
    </location>
</feature>
<gene>
    <name evidence="3" type="ORF">N7463_009604</name>
</gene>
<keyword evidence="4" id="KW-1185">Reference proteome</keyword>
<dbReference type="Proteomes" id="UP001149954">
    <property type="component" value="Unassembled WGS sequence"/>
</dbReference>
<reference evidence="3" key="2">
    <citation type="journal article" date="2023" name="IMA Fungus">
        <title>Comparative genomic study of the Penicillium genus elucidates a diverse pangenome and 15 lateral gene transfer events.</title>
        <authorList>
            <person name="Petersen C."/>
            <person name="Sorensen T."/>
            <person name="Nielsen M.R."/>
            <person name="Sondergaard T.E."/>
            <person name="Sorensen J.L."/>
            <person name="Fitzpatrick D.A."/>
            <person name="Frisvad J.C."/>
            <person name="Nielsen K.L."/>
        </authorList>
    </citation>
    <scope>NUCLEOTIDE SEQUENCE</scope>
    <source>
        <strain evidence="3">IBT 29495</strain>
    </source>
</reference>
<evidence type="ECO:0000256" key="2">
    <source>
        <dbReference type="SAM" id="SignalP"/>
    </source>
</evidence>
<dbReference type="AlphaFoldDB" id="A0A9X0C4D8"/>
<dbReference type="EMBL" id="JAPWDS010000005">
    <property type="protein sequence ID" value="KAJ5497617.1"/>
    <property type="molecule type" value="Genomic_DNA"/>
</dbReference>
<feature type="signal peptide" evidence="2">
    <location>
        <begin position="1"/>
        <end position="18"/>
    </location>
</feature>
<sequence>MMFFPYLCLLAYLPGVLSSSLLDFSAARGDNPSILGIRNLEAARGDTTSANTDDLYIKLGADPNGIPSLHYHRVEGDIRAEYHSLSGKLASDQTYYIGYQFSLSEIEESLMLWQFKEYAANNAGDGGANIPLALEFKSGQIHLQYQSSYSTGREHQWSQTLKTNTVYSFGIVINTASPGWVELYFDGKKQTFSTSGTTRLAANTFPGRTEPKFGAYRGEVVGIDTYVYRIQIGTSLSDIEEAAGLSGSTTTTQKTTSHTTTKASTTSKRTTTNKTTATTSTTMTTSAPASTTTCAWNGHCAGTTCVHDSDCSDPWYCVNGICGDDTTVTSE</sequence>
<keyword evidence="2" id="KW-0732">Signal</keyword>
<organism evidence="3 4">
    <name type="scientific">Penicillium fimorum</name>
    <dbReference type="NCBI Taxonomy" id="1882269"/>
    <lineage>
        <taxon>Eukaryota</taxon>
        <taxon>Fungi</taxon>
        <taxon>Dikarya</taxon>
        <taxon>Ascomycota</taxon>
        <taxon>Pezizomycotina</taxon>
        <taxon>Eurotiomycetes</taxon>
        <taxon>Eurotiomycetidae</taxon>
        <taxon>Eurotiales</taxon>
        <taxon>Aspergillaceae</taxon>
        <taxon>Penicillium</taxon>
    </lineage>
</organism>
<protein>
    <submittedName>
        <fullName evidence="3">Concanavalin A-like lectin/glucanase subgroup</fullName>
    </submittedName>
</protein>
<comment type="caution">
    <text evidence="3">The sequence shown here is derived from an EMBL/GenBank/DDBJ whole genome shotgun (WGS) entry which is preliminary data.</text>
</comment>
<feature type="compositionally biased region" description="Low complexity" evidence="1">
    <location>
        <begin position="248"/>
        <end position="284"/>
    </location>
</feature>
<accession>A0A9X0C4D8</accession>
<dbReference type="Gene3D" id="2.60.120.200">
    <property type="match status" value="1"/>
</dbReference>
<feature type="region of interest" description="Disordered" evidence="1">
    <location>
        <begin position="244"/>
        <end position="284"/>
    </location>
</feature>